<dbReference type="OrthoDB" id="117609at2759"/>
<evidence type="ECO:0000313" key="3">
    <source>
        <dbReference type="Proteomes" id="UP000694044"/>
    </source>
</evidence>
<accession>A0A8T1W462</accession>
<keyword evidence="1" id="KW-0812">Transmembrane</keyword>
<sequence>MVARRKLMAAWLSVGILPLLLQGRSYLRFVTPHKLTEDLVVPVGAATETANIAELCPVEGLFIAHVWWNVALTHYYSVEHGQICHFVVPQYNIHGSFKLGTEKVAPFSTAPASCANESYVFEHYFYHGSIGYYSFYEEAVGTYCTNDKTAYVRVRGLGTLDSNGAALARDRGNVGYRCSYWYGTFGSIWIIYRGMLLRKSYVLCKQYGRKCDRMNEQLRRKAAVVYMQESMRLSADGTTNYHRIAILYMLLEGLMSDLFLLIAQDGLLSRIQYVSLGYNLSGVLSMLFELFESIHWLREKTRLVLKRLIFCYETSLIGEFLSAGLMQHYLTWINQSDLRHSRPTALAVSYYVWSLIGHGVIVLGLTAFVISVRITWTTIYTRWHHGTLKVLTAPCCVDTTLGVRSKMIMLGGYCWEDDKLYYKTGALTSFGIMKTIEEDGAEYLVFRKVHWITVPRNDLYVIGNVSDDCVEPCRERLCTSPLTLFDHRLGGNLNRAGRSRPCIIRVDNKVAAGP</sequence>
<dbReference type="PANTHER" id="PTHR46366:SF1">
    <property type="entry name" value="PDZ DOMAIN-CONTAINING PROTEIN C1685.05"/>
    <property type="match status" value="1"/>
</dbReference>
<proteinExistence type="predicted"/>
<organism evidence="2 3">
    <name type="scientific">Phytophthora pseudosyringae</name>
    <dbReference type="NCBI Taxonomy" id="221518"/>
    <lineage>
        <taxon>Eukaryota</taxon>
        <taxon>Sar</taxon>
        <taxon>Stramenopiles</taxon>
        <taxon>Oomycota</taxon>
        <taxon>Peronosporomycetes</taxon>
        <taxon>Peronosporales</taxon>
        <taxon>Peronosporaceae</taxon>
        <taxon>Phytophthora</taxon>
    </lineage>
</organism>
<feature type="transmembrane region" description="Helical" evidence="1">
    <location>
        <begin position="179"/>
        <end position="196"/>
    </location>
</feature>
<dbReference type="Proteomes" id="UP000694044">
    <property type="component" value="Unassembled WGS sequence"/>
</dbReference>
<feature type="transmembrane region" description="Helical" evidence="1">
    <location>
        <begin position="309"/>
        <end position="330"/>
    </location>
</feature>
<dbReference type="AlphaFoldDB" id="A0A8T1W462"/>
<keyword evidence="3" id="KW-1185">Reference proteome</keyword>
<name>A0A8T1W462_9STRA</name>
<feature type="transmembrane region" description="Helical" evidence="1">
    <location>
        <begin position="350"/>
        <end position="372"/>
    </location>
</feature>
<keyword evidence="1" id="KW-1133">Transmembrane helix</keyword>
<gene>
    <name evidence="2" type="ORF">PHYPSEUDO_011915</name>
</gene>
<comment type="caution">
    <text evidence="2">The sequence shown here is derived from an EMBL/GenBank/DDBJ whole genome shotgun (WGS) entry which is preliminary data.</text>
</comment>
<dbReference type="PANTHER" id="PTHR46366">
    <property type="entry name" value="PRO-APOPTOTIC SERINE PROTEASE NMA111"/>
    <property type="match status" value="1"/>
</dbReference>
<evidence type="ECO:0000313" key="2">
    <source>
        <dbReference type="EMBL" id="KAG7388722.1"/>
    </source>
</evidence>
<feature type="transmembrane region" description="Helical" evidence="1">
    <location>
        <begin position="244"/>
        <end position="264"/>
    </location>
</feature>
<protein>
    <submittedName>
        <fullName evidence="2">Uncharacterized protein</fullName>
    </submittedName>
</protein>
<keyword evidence="1" id="KW-0472">Membrane</keyword>
<dbReference type="EMBL" id="JAGDFM010000055">
    <property type="protein sequence ID" value="KAG7388722.1"/>
    <property type="molecule type" value="Genomic_DNA"/>
</dbReference>
<reference evidence="2" key="1">
    <citation type="submission" date="2021-02" db="EMBL/GenBank/DDBJ databases">
        <authorList>
            <person name="Palmer J.M."/>
        </authorList>
    </citation>
    <scope>NUCLEOTIDE SEQUENCE</scope>
    <source>
        <strain evidence="2">SCRP734</strain>
    </source>
</reference>
<evidence type="ECO:0000256" key="1">
    <source>
        <dbReference type="SAM" id="Phobius"/>
    </source>
</evidence>